<reference evidence="2 3" key="1">
    <citation type="submission" date="2021-05" db="EMBL/GenBank/DDBJ databases">
        <title>The draft genome of Geobacter pelophilus DSM 12255.</title>
        <authorList>
            <person name="Xu Z."/>
            <person name="Masuda Y."/>
            <person name="Itoh H."/>
            <person name="Senoo K."/>
        </authorList>
    </citation>
    <scope>NUCLEOTIDE SEQUENCE [LARGE SCALE GENOMIC DNA]</scope>
    <source>
        <strain evidence="2 3">DSM 12255</strain>
    </source>
</reference>
<feature type="region of interest" description="Disordered" evidence="1">
    <location>
        <begin position="122"/>
        <end position="142"/>
    </location>
</feature>
<dbReference type="Pfam" id="PF07309">
    <property type="entry name" value="FlaF"/>
    <property type="match status" value="1"/>
</dbReference>
<keyword evidence="2" id="KW-0969">Cilium</keyword>
<evidence type="ECO:0000313" key="3">
    <source>
        <dbReference type="Proteomes" id="UP000811899"/>
    </source>
</evidence>
<name>A0AAW4L361_9BACT</name>
<dbReference type="GO" id="GO:0044781">
    <property type="term" value="P:bacterial-type flagellum organization"/>
    <property type="evidence" value="ECO:0007669"/>
    <property type="project" value="InterPro"/>
</dbReference>
<gene>
    <name evidence="2" type="primary">flaF</name>
    <name evidence="2" type="ORF">KI809_06425</name>
</gene>
<dbReference type="Proteomes" id="UP000811899">
    <property type="component" value="Unassembled WGS sequence"/>
</dbReference>
<organism evidence="2 3">
    <name type="scientific">Geoanaerobacter pelophilus</name>
    <dbReference type="NCBI Taxonomy" id="60036"/>
    <lineage>
        <taxon>Bacteria</taxon>
        <taxon>Pseudomonadati</taxon>
        <taxon>Thermodesulfobacteriota</taxon>
        <taxon>Desulfuromonadia</taxon>
        <taxon>Geobacterales</taxon>
        <taxon>Geobacteraceae</taxon>
        <taxon>Geoanaerobacter</taxon>
    </lineage>
</organism>
<keyword evidence="2" id="KW-0966">Cell projection</keyword>
<dbReference type="RefSeq" id="WP_214170711.1">
    <property type="nucleotide sequence ID" value="NZ_JAHCVJ010000002.1"/>
</dbReference>
<protein>
    <submittedName>
        <fullName evidence="2">Flagellar biosynthesis regulator FlaF</fullName>
    </submittedName>
</protein>
<keyword evidence="3" id="KW-1185">Reference proteome</keyword>
<sequence length="142" mass="15652">MQKAAFNTYAAMQKDGLTGRALEAAVLNRAANMLKECQTQWGTEGHDERFDAAVTFNQRVWTFFQAELSDPENPFPSEIKENILNLSIFIDRRLIEVLMNPAPELLSAVISINQNIAAGLMEKPDNDGTKPVAEPGTLTVSA</sequence>
<dbReference type="NCBIfam" id="NF009435">
    <property type="entry name" value="PRK12794.1"/>
    <property type="match status" value="1"/>
</dbReference>
<comment type="caution">
    <text evidence="2">The sequence shown here is derived from an EMBL/GenBank/DDBJ whole genome shotgun (WGS) entry which is preliminary data.</text>
</comment>
<evidence type="ECO:0000313" key="2">
    <source>
        <dbReference type="EMBL" id="MBT0663935.1"/>
    </source>
</evidence>
<dbReference type="InterPro" id="IPR010845">
    <property type="entry name" value="FlaF"/>
</dbReference>
<keyword evidence="2" id="KW-0282">Flagellum</keyword>
<dbReference type="AlphaFoldDB" id="A0AAW4L361"/>
<accession>A0AAW4L361</accession>
<proteinExistence type="predicted"/>
<evidence type="ECO:0000256" key="1">
    <source>
        <dbReference type="SAM" id="MobiDB-lite"/>
    </source>
</evidence>
<dbReference type="EMBL" id="JAHCVJ010000002">
    <property type="protein sequence ID" value="MBT0663935.1"/>
    <property type="molecule type" value="Genomic_DNA"/>
</dbReference>